<reference evidence="3" key="1">
    <citation type="submission" date="2022-11" db="EMBL/GenBank/DDBJ databases">
        <title>Identification and genomic analyses of a novel endophytic actinobacterium Streptomyces endophytica sp. nov. with potential for biocontrol of Yam anthracnose.</title>
        <authorList>
            <person name="Huang X."/>
        </authorList>
    </citation>
    <scope>NUCLEOTIDE SEQUENCE</scope>
    <source>
        <strain evidence="3">HNM0140</strain>
    </source>
</reference>
<evidence type="ECO:0000313" key="3">
    <source>
        <dbReference type="EMBL" id="UZJ31001.1"/>
    </source>
</evidence>
<evidence type="ECO:0008006" key="5">
    <source>
        <dbReference type="Google" id="ProtNLM"/>
    </source>
</evidence>
<gene>
    <name evidence="3" type="ORF">OJ254_12450</name>
</gene>
<sequence>MLTASSALLLLAIGGYAALCAIQPFGTCRACRGVGYRLRRTRTGALKRGKPCRRCRTHGKRLRIGRRLHNHARRLHTDGTRAHPTTRKEPLPWQ</sequence>
<accession>A0ABY6PB41</accession>
<feature type="signal peptide" evidence="2">
    <location>
        <begin position="1"/>
        <end position="17"/>
    </location>
</feature>
<name>A0ABY6PB41_9ACTN</name>
<feature type="chain" id="PRO_5046211414" description="C2H2-type domain-containing protein" evidence="2">
    <location>
        <begin position="18"/>
        <end position="94"/>
    </location>
</feature>
<evidence type="ECO:0000256" key="2">
    <source>
        <dbReference type="SAM" id="SignalP"/>
    </source>
</evidence>
<evidence type="ECO:0000313" key="4">
    <source>
        <dbReference type="Proteomes" id="UP001164959"/>
    </source>
</evidence>
<proteinExistence type="predicted"/>
<organism evidence="3 4">
    <name type="scientific">Streptomyces endophytica</name>
    <dbReference type="NCBI Taxonomy" id="2991496"/>
    <lineage>
        <taxon>Bacteria</taxon>
        <taxon>Bacillati</taxon>
        <taxon>Actinomycetota</taxon>
        <taxon>Actinomycetes</taxon>
        <taxon>Kitasatosporales</taxon>
        <taxon>Streptomycetaceae</taxon>
        <taxon>Streptomyces</taxon>
    </lineage>
</organism>
<feature type="compositionally biased region" description="Basic and acidic residues" evidence="1">
    <location>
        <begin position="75"/>
        <end position="94"/>
    </location>
</feature>
<dbReference type="Proteomes" id="UP001164959">
    <property type="component" value="Chromosome"/>
</dbReference>
<feature type="region of interest" description="Disordered" evidence="1">
    <location>
        <begin position="70"/>
        <end position="94"/>
    </location>
</feature>
<protein>
    <recommendedName>
        <fullName evidence="5">C2H2-type domain-containing protein</fullName>
    </recommendedName>
</protein>
<keyword evidence="4" id="KW-1185">Reference proteome</keyword>
<dbReference type="EMBL" id="CP110636">
    <property type="protein sequence ID" value="UZJ31001.1"/>
    <property type="molecule type" value="Genomic_DNA"/>
</dbReference>
<dbReference type="RefSeq" id="WP_265362374.1">
    <property type="nucleotide sequence ID" value="NZ_CP110636.1"/>
</dbReference>
<keyword evidence="2" id="KW-0732">Signal</keyword>
<evidence type="ECO:0000256" key="1">
    <source>
        <dbReference type="SAM" id="MobiDB-lite"/>
    </source>
</evidence>